<name>A0A1X7I1C8_9BACT</name>
<reference evidence="2" key="1">
    <citation type="submission" date="2017-04" db="EMBL/GenBank/DDBJ databases">
        <authorList>
            <person name="Varghese N."/>
            <person name="Submissions S."/>
        </authorList>
    </citation>
    <scope>NUCLEOTIDE SEQUENCE [LARGE SCALE GENOMIC DNA]</scope>
    <source>
        <strain evidence="2">DSM 4125</strain>
    </source>
</reference>
<sequence>MNKFNHLLRIALLVIVLFNSLACHREEELNKKLVYISEEYLKGEKIVLGKQLQNPYSVENMKKALNNLLRNARFAEELEINTTHLYVRFLPSDTTQTIQLEDDTTLVLFDHPLLYEIEVMGQWYHDPKLDGQAFTWLYTVVPVDYEFPAIKYEVLDEVFMMDEENDDAPNRMLYDVWDALEYESLRITNNLDEESLLNGRSASRWNPSGRIQVEERTGFGTGVDRGDVPVRYCKVRARKLLKWGSANTSVTNGQFRISKRFRGEVNYSIEVETAGHKVTDWKGFSINLNGPKRRGAWNWNIPFGNESVAWNSTTILNAIYHFRTQASRHRLKLPGVLVTAKIRPILRSGRSNALGVARHIPISPTFNVLRNDVKIYTRFDNGNRLLTDDLYEVTMHELAHVSHFLKSPANAILSIGIEGESWATAVEYYFTLPYYPAQVNGLIDEDRPGIECCGDDSWKYTPYFIDLIDNSNQRNDNNGNLDFADDDVEGYTLEQIQGALDRRTTLSGVATHLRNNYINSTESRLTAVTSFYNDIREDN</sequence>
<accession>A0A1X7I1C8</accession>
<protein>
    <submittedName>
        <fullName evidence="1">Uncharacterized protein</fullName>
    </submittedName>
</protein>
<proteinExistence type="predicted"/>
<organism evidence="1 2">
    <name type="scientific">Marivirga sericea</name>
    <dbReference type="NCBI Taxonomy" id="1028"/>
    <lineage>
        <taxon>Bacteria</taxon>
        <taxon>Pseudomonadati</taxon>
        <taxon>Bacteroidota</taxon>
        <taxon>Cytophagia</taxon>
        <taxon>Cytophagales</taxon>
        <taxon>Marivirgaceae</taxon>
        <taxon>Marivirga</taxon>
    </lineage>
</organism>
<dbReference type="EMBL" id="FXAW01000001">
    <property type="protein sequence ID" value="SMG07709.1"/>
    <property type="molecule type" value="Genomic_DNA"/>
</dbReference>
<dbReference type="Proteomes" id="UP000193804">
    <property type="component" value="Unassembled WGS sequence"/>
</dbReference>
<evidence type="ECO:0000313" key="2">
    <source>
        <dbReference type="Proteomes" id="UP000193804"/>
    </source>
</evidence>
<dbReference type="STRING" id="1028.SAMN05661096_00069"/>
<dbReference type="RefSeq" id="WP_139827898.1">
    <property type="nucleotide sequence ID" value="NZ_FXAW01000001.1"/>
</dbReference>
<keyword evidence="2" id="KW-1185">Reference proteome</keyword>
<evidence type="ECO:0000313" key="1">
    <source>
        <dbReference type="EMBL" id="SMG07709.1"/>
    </source>
</evidence>
<dbReference type="AlphaFoldDB" id="A0A1X7I1C8"/>
<gene>
    <name evidence="1" type="ORF">SAMN05661096_00069</name>
</gene>
<dbReference type="OrthoDB" id="1489647at2"/>